<organism evidence="1 2">
    <name type="scientific">Araneus ventricosus</name>
    <name type="common">Orbweaver spider</name>
    <name type="synonym">Epeira ventricosa</name>
    <dbReference type="NCBI Taxonomy" id="182803"/>
    <lineage>
        <taxon>Eukaryota</taxon>
        <taxon>Metazoa</taxon>
        <taxon>Ecdysozoa</taxon>
        <taxon>Arthropoda</taxon>
        <taxon>Chelicerata</taxon>
        <taxon>Arachnida</taxon>
        <taxon>Araneae</taxon>
        <taxon>Araneomorphae</taxon>
        <taxon>Entelegynae</taxon>
        <taxon>Araneoidea</taxon>
        <taxon>Araneidae</taxon>
        <taxon>Araneus</taxon>
    </lineage>
</organism>
<dbReference type="Proteomes" id="UP000499080">
    <property type="component" value="Unassembled WGS sequence"/>
</dbReference>
<evidence type="ECO:0000313" key="1">
    <source>
        <dbReference type="EMBL" id="GBL85929.1"/>
    </source>
</evidence>
<gene>
    <name evidence="1" type="ORF">AVEN_63239_1</name>
</gene>
<comment type="caution">
    <text evidence="1">The sequence shown here is derived from an EMBL/GenBank/DDBJ whole genome shotgun (WGS) entry which is preliminary data.</text>
</comment>
<sequence length="114" mass="13569">MLHATCCEKFEWTQMHPLMSEGGFRFHVSRRREVRWICRSVLSVMCLRDPYPLPIVGRWSYVHHIIHIWMVVTQCSTRMTIKSIDKPKSRTRKCGLVLQKWCFKLKSLSADCPF</sequence>
<dbReference type="AlphaFoldDB" id="A0A4Y2B377"/>
<protein>
    <submittedName>
        <fullName evidence="1">Uncharacterized protein</fullName>
    </submittedName>
</protein>
<dbReference type="EMBL" id="BGPR01000045">
    <property type="protein sequence ID" value="GBL85929.1"/>
    <property type="molecule type" value="Genomic_DNA"/>
</dbReference>
<evidence type="ECO:0000313" key="2">
    <source>
        <dbReference type="Proteomes" id="UP000499080"/>
    </source>
</evidence>
<name>A0A4Y2B377_ARAVE</name>
<proteinExistence type="predicted"/>
<accession>A0A4Y2B377</accession>
<reference evidence="1 2" key="1">
    <citation type="journal article" date="2019" name="Sci. Rep.">
        <title>Orb-weaving spider Araneus ventricosus genome elucidates the spidroin gene catalogue.</title>
        <authorList>
            <person name="Kono N."/>
            <person name="Nakamura H."/>
            <person name="Ohtoshi R."/>
            <person name="Moran D.A.P."/>
            <person name="Shinohara A."/>
            <person name="Yoshida Y."/>
            <person name="Fujiwara M."/>
            <person name="Mori M."/>
            <person name="Tomita M."/>
            <person name="Arakawa K."/>
        </authorList>
    </citation>
    <scope>NUCLEOTIDE SEQUENCE [LARGE SCALE GENOMIC DNA]</scope>
</reference>
<keyword evidence="2" id="KW-1185">Reference proteome</keyword>